<evidence type="ECO:0008006" key="3">
    <source>
        <dbReference type="Google" id="ProtNLM"/>
    </source>
</evidence>
<dbReference type="RefSeq" id="WP_130022687.1">
    <property type="nucleotide sequence ID" value="NZ_SEWF01000029.1"/>
</dbReference>
<name>A0A4Q5LWY5_9BACT</name>
<dbReference type="Proteomes" id="UP000293162">
    <property type="component" value="Unassembled WGS sequence"/>
</dbReference>
<accession>A0A4Q5LWY5</accession>
<proteinExistence type="predicted"/>
<dbReference type="AlphaFoldDB" id="A0A4Q5LWY5"/>
<gene>
    <name evidence="1" type="ORF">EWM59_18210</name>
</gene>
<keyword evidence="2" id="KW-1185">Reference proteome</keyword>
<evidence type="ECO:0000313" key="2">
    <source>
        <dbReference type="Proteomes" id="UP000293162"/>
    </source>
</evidence>
<dbReference type="EMBL" id="SEWF01000029">
    <property type="protein sequence ID" value="RYU94232.1"/>
    <property type="molecule type" value="Genomic_DNA"/>
</dbReference>
<organism evidence="1 2">
    <name type="scientific">Emticicia agri</name>
    <dbReference type="NCBI Taxonomy" id="2492393"/>
    <lineage>
        <taxon>Bacteria</taxon>
        <taxon>Pseudomonadati</taxon>
        <taxon>Bacteroidota</taxon>
        <taxon>Cytophagia</taxon>
        <taxon>Cytophagales</taxon>
        <taxon>Leadbetterellaceae</taxon>
        <taxon>Emticicia</taxon>
    </lineage>
</organism>
<sequence>MKPLLSVAWLVVLLSCQSDPSRISHGFYADFFEEIVTNDFVGFYLANEKEYQITVENYYKQTGPINHLAKSNKEIKKINEKTEETIEAIKEKYLKKKGSIGYFEIDSIFIERNGFRHANYYTLPFGEYFDKKDSINIIKTLKTPMRVDSKQAKGSFFSFVFDSNQHHDFIISRIVFSKPYFYQNKALIFCNYKSAGIGGYQKVYLFENINGYWQKKASQKIGNY</sequence>
<protein>
    <recommendedName>
        <fullName evidence="3">Lipoprotein</fullName>
    </recommendedName>
</protein>
<reference evidence="1 2" key="1">
    <citation type="submission" date="2019-02" db="EMBL/GenBank/DDBJ databases">
        <title>Bacterial novel species Emticicia sp. 17J42-9 isolated from soil.</title>
        <authorList>
            <person name="Jung H.-Y."/>
        </authorList>
    </citation>
    <scope>NUCLEOTIDE SEQUENCE [LARGE SCALE GENOMIC DNA]</scope>
    <source>
        <strain evidence="1 2">17J42-9</strain>
    </source>
</reference>
<dbReference type="PROSITE" id="PS51257">
    <property type="entry name" value="PROKAR_LIPOPROTEIN"/>
    <property type="match status" value="1"/>
</dbReference>
<evidence type="ECO:0000313" key="1">
    <source>
        <dbReference type="EMBL" id="RYU94232.1"/>
    </source>
</evidence>
<comment type="caution">
    <text evidence="1">The sequence shown here is derived from an EMBL/GenBank/DDBJ whole genome shotgun (WGS) entry which is preliminary data.</text>
</comment>